<evidence type="ECO:0008006" key="4">
    <source>
        <dbReference type="Google" id="ProtNLM"/>
    </source>
</evidence>
<comment type="caution">
    <text evidence="2">The sequence shown here is derived from an EMBL/GenBank/DDBJ whole genome shotgun (WGS) entry which is preliminary data.</text>
</comment>
<comment type="cofactor">
    <cofactor evidence="1">
        <name>Fe(2+)</name>
        <dbReference type="ChEBI" id="CHEBI:29033"/>
    </cofactor>
</comment>
<dbReference type="EMBL" id="PRCW01000152">
    <property type="protein sequence ID" value="PYD46330.1"/>
    <property type="molecule type" value="Genomic_DNA"/>
</dbReference>
<name>A0ABX5NXR9_9PROT</name>
<accession>A0ABX5NXR9</accession>
<evidence type="ECO:0000256" key="1">
    <source>
        <dbReference type="ARBA" id="ARBA00001954"/>
    </source>
</evidence>
<dbReference type="Proteomes" id="UP000248116">
    <property type="component" value="Unassembled WGS sequence"/>
</dbReference>
<dbReference type="Pfam" id="PF05721">
    <property type="entry name" value="PhyH"/>
    <property type="match status" value="1"/>
</dbReference>
<dbReference type="PANTHER" id="PTHR20883:SF48">
    <property type="entry name" value="ECTOINE DIOXYGENASE"/>
    <property type="match status" value="1"/>
</dbReference>
<evidence type="ECO:0000313" key="2">
    <source>
        <dbReference type="EMBL" id="PYD46330.1"/>
    </source>
</evidence>
<organism evidence="2 3">
    <name type="scientific">Novacetimonas pomaceti</name>
    <dbReference type="NCBI Taxonomy" id="2021998"/>
    <lineage>
        <taxon>Bacteria</taxon>
        <taxon>Pseudomonadati</taxon>
        <taxon>Pseudomonadota</taxon>
        <taxon>Alphaproteobacteria</taxon>
        <taxon>Acetobacterales</taxon>
        <taxon>Acetobacteraceae</taxon>
        <taxon>Novacetimonas</taxon>
    </lineage>
</organism>
<proteinExistence type="predicted"/>
<dbReference type="InterPro" id="IPR008775">
    <property type="entry name" value="Phytyl_CoA_dOase-like"/>
</dbReference>
<sequence>MHNSESALSRASGSNATFDVAFYRATYPDVRLAKMTDAQLEQHWINYGRHETASGKRGVSPDFDESRYLASRPDVLEAIQRGIFTSGYDHWLRYGRAESGPSGPNNCFTRRSLPSPSILSDEEIAQWDSNGYLVLKGVISAERCDAVTARIKSLWADRVAAAPVSIDISLHNEAAKRIRFSEANDEDQYTPYKLNDLFLFENAVQELALDQKVCSVLNWILDDEATCCGSLNFERGSTQVFHQDTLYMPGKTTGGMAAAWFALEDVVHSAGPLAYYPGSHHIPLYHFTTNRPHQADAEFGDYHNFMFEQIRDMGLKKEIFLPKKGDVLIWNERLFHAGSAISDMNVTRRSLVTHYWRASELPHGDSIALMGGRIWNRKPL</sequence>
<dbReference type="RefSeq" id="WP_110561000.1">
    <property type="nucleotide sequence ID" value="NZ_PRCW01000152.1"/>
</dbReference>
<evidence type="ECO:0000313" key="3">
    <source>
        <dbReference type="Proteomes" id="UP000248116"/>
    </source>
</evidence>
<gene>
    <name evidence="2" type="ORF">C3920_15930</name>
</gene>
<dbReference type="Gene3D" id="2.60.120.620">
    <property type="entry name" value="q2cbj1_9rhob like domain"/>
    <property type="match status" value="1"/>
</dbReference>
<keyword evidence="3" id="KW-1185">Reference proteome</keyword>
<dbReference type="PANTHER" id="PTHR20883">
    <property type="entry name" value="PHYTANOYL-COA DIOXYGENASE DOMAIN CONTAINING 1"/>
    <property type="match status" value="1"/>
</dbReference>
<protein>
    <recommendedName>
        <fullName evidence="4">Phytanoyl-CoA dioxygenase</fullName>
    </recommendedName>
</protein>
<reference evidence="2 3" key="1">
    <citation type="submission" date="2018-02" db="EMBL/GenBank/DDBJ databases">
        <authorList>
            <person name="Skraban J."/>
            <person name="Trcek J."/>
        </authorList>
    </citation>
    <scope>NUCLEOTIDE SEQUENCE [LARGE SCALE GENOMIC DNA]</scope>
    <source>
        <strain evidence="2 3">AV446</strain>
    </source>
</reference>
<dbReference type="SUPFAM" id="SSF51197">
    <property type="entry name" value="Clavaminate synthase-like"/>
    <property type="match status" value="1"/>
</dbReference>